<feature type="transmembrane region" description="Helical" evidence="8">
    <location>
        <begin position="341"/>
        <end position="365"/>
    </location>
</feature>
<feature type="transmembrane region" description="Helical" evidence="8">
    <location>
        <begin position="371"/>
        <end position="394"/>
    </location>
</feature>
<evidence type="ECO:0000256" key="4">
    <source>
        <dbReference type="ARBA" id="ARBA00022692"/>
    </source>
</evidence>
<dbReference type="PANTHER" id="PTHR10283:SF82">
    <property type="entry name" value="SOLUTE CARRIER FAMILY 13 MEMBER 2"/>
    <property type="match status" value="1"/>
</dbReference>
<feature type="transmembrane region" description="Helical" evidence="8">
    <location>
        <begin position="471"/>
        <end position="491"/>
    </location>
</feature>
<reference evidence="9" key="1">
    <citation type="submission" date="2024-05" db="EMBL/GenBank/DDBJ databases">
        <title>Isolation and characterization of Sporomusa carbonis sp. nov., a carboxydotrophic hydrogenogen in the genus of Sporomusa isolated from a charcoal burning pile.</title>
        <authorList>
            <person name="Boeer T."/>
            <person name="Rosenbaum F."/>
            <person name="Eysell L."/>
            <person name="Mueller V."/>
            <person name="Daniel R."/>
            <person name="Poehlein A."/>
        </authorList>
    </citation>
    <scope>NUCLEOTIDE SEQUENCE [LARGE SCALE GENOMIC DNA]</scope>
    <source>
        <strain evidence="9">DSM 3132</strain>
    </source>
</reference>
<proteinExistence type="inferred from homology"/>
<feature type="transmembrane region" description="Helical" evidence="8">
    <location>
        <begin position="197"/>
        <end position="216"/>
    </location>
</feature>
<protein>
    <recommendedName>
        <fullName evidence="3">Sodium-dependent dicarboxylate transporter SdcS</fullName>
    </recommendedName>
    <alternativeName>
        <fullName evidence="7">Na(+)/dicarboxylate symporter</fullName>
    </alternativeName>
</protein>
<evidence type="ECO:0000256" key="2">
    <source>
        <dbReference type="ARBA" id="ARBA00006772"/>
    </source>
</evidence>
<evidence type="ECO:0000256" key="8">
    <source>
        <dbReference type="SAM" id="Phobius"/>
    </source>
</evidence>
<feature type="transmembrane region" description="Helical" evidence="8">
    <location>
        <begin position="236"/>
        <end position="257"/>
    </location>
</feature>
<gene>
    <name evidence="9" type="ORF">SPACI_038130</name>
</gene>
<feature type="transmembrane region" description="Helical" evidence="8">
    <location>
        <begin position="41"/>
        <end position="58"/>
    </location>
</feature>
<dbReference type="InterPro" id="IPR001898">
    <property type="entry name" value="SLC13A/DASS"/>
</dbReference>
<evidence type="ECO:0000256" key="1">
    <source>
        <dbReference type="ARBA" id="ARBA00004141"/>
    </source>
</evidence>
<dbReference type="Pfam" id="PF00939">
    <property type="entry name" value="Na_sulph_symp"/>
    <property type="match status" value="1"/>
</dbReference>
<dbReference type="PANTHER" id="PTHR10283">
    <property type="entry name" value="SOLUTE CARRIER FAMILY 13 MEMBER"/>
    <property type="match status" value="1"/>
</dbReference>
<sequence length="492" mass="52496">MSESKAGQIKSNKRKIMFLGLAVLLGIITLFIAPVTGLSVAGQRALAILVFIVVTWATEAVPYPVSALMLIVLITWAGAADPKMSLKASFAKSLTGFAGTVPAGVLAATAFAAVVKSSGLSERIIYKIMAVFAGKEGKTKVDRILSAMFFAEVPLSFLAPTATGRTALYVSFAEGLVKPFNFTKELIGSKVNPFQKAVYMAAGMMPSTMGAAFLTGAEATLLAGRLIEEGTHSPQYWVNTAEYLLLPALFMLAFQWFTLRKMFPSSQETVSVDFVHEQLEKLGAMRYEEKYVLVTLVAAVALWVTDKIHHIPAEVVLIMVAIALFLPGVGPGNWKRDSKSIAWGSIMVIAAATSFASLLTSTGVIKMIANWVGGLGVTSFVGVMLLVGIITLVLRLGVASVTAAAALFIPLAIMIGSNAGFSQGQLVALGWITYVFCRAGYFLPSQTASLMMTFDYGYFGQNDLFKAGIRLTLATAVIYGLWASFAIPALVK</sequence>
<feature type="transmembrane region" description="Helical" evidence="8">
    <location>
        <begin position="311"/>
        <end position="329"/>
    </location>
</feature>
<keyword evidence="5 8" id="KW-1133">Transmembrane helix</keyword>
<evidence type="ECO:0000256" key="3">
    <source>
        <dbReference type="ARBA" id="ARBA00020150"/>
    </source>
</evidence>
<dbReference type="RefSeq" id="WP_169716870.1">
    <property type="nucleotide sequence ID" value="NZ_CP155571.1"/>
</dbReference>
<organism evidence="9 10">
    <name type="scientific">Sporomusa acidovorans (strain ATCC 49682 / DSM 3132 / Mol)</name>
    <dbReference type="NCBI Taxonomy" id="1123286"/>
    <lineage>
        <taxon>Bacteria</taxon>
        <taxon>Bacillati</taxon>
        <taxon>Bacillota</taxon>
        <taxon>Negativicutes</taxon>
        <taxon>Selenomonadales</taxon>
        <taxon>Sporomusaceae</taxon>
        <taxon>Sporomusa</taxon>
    </lineage>
</organism>
<accession>A0ABZ3J741</accession>
<comment type="subcellular location">
    <subcellularLocation>
        <location evidence="1">Membrane</location>
        <topology evidence="1">Multi-pass membrane protein</topology>
    </subcellularLocation>
</comment>
<evidence type="ECO:0000313" key="10">
    <source>
        <dbReference type="Proteomes" id="UP000216052"/>
    </source>
</evidence>
<comment type="similarity">
    <text evidence="2">Belongs to the SLC13A/DASS transporter (TC 2.A.47) family. NADC subfamily.</text>
</comment>
<dbReference type="EMBL" id="CP155571">
    <property type="protein sequence ID" value="XFO73706.1"/>
    <property type="molecule type" value="Genomic_DNA"/>
</dbReference>
<evidence type="ECO:0000256" key="7">
    <source>
        <dbReference type="ARBA" id="ARBA00031174"/>
    </source>
</evidence>
<feature type="transmembrane region" description="Helical" evidence="8">
    <location>
        <begin position="401"/>
        <end position="421"/>
    </location>
</feature>
<name>A0ABZ3J741_SPOA4</name>
<keyword evidence="10" id="KW-1185">Reference proteome</keyword>
<dbReference type="Proteomes" id="UP000216052">
    <property type="component" value="Chromosome"/>
</dbReference>
<keyword evidence="4 8" id="KW-0812">Transmembrane</keyword>
<evidence type="ECO:0000256" key="5">
    <source>
        <dbReference type="ARBA" id="ARBA00022989"/>
    </source>
</evidence>
<keyword evidence="6 8" id="KW-0472">Membrane</keyword>
<feature type="transmembrane region" description="Helical" evidence="8">
    <location>
        <begin position="94"/>
        <end position="115"/>
    </location>
</feature>
<feature type="transmembrane region" description="Helical" evidence="8">
    <location>
        <begin position="16"/>
        <end position="35"/>
    </location>
</feature>
<evidence type="ECO:0000256" key="6">
    <source>
        <dbReference type="ARBA" id="ARBA00023136"/>
    </source>
</evidence>
<evidence type="ECO:0000313" key="9">
    <source>
        <dbReference type="EMBL" id="XFO73706.1"/>
    </source>
</evidence>